<accession>A0A7Y0DVI2</accession>
<name>A0A7Y0DVI2_9GAMM</name>
<protein>
    <submittedName>
        <fullName evidence="1">Uncharacterized protein</fullName>
    </submittedName>
</protein>
<sequence>MKDYQPFSAEIKSEIIDEIKNNFGDVYSDELITTFIKIMEESTFDKLLVGNRYLYVSAAVCADLSEQQQNFEFYMVNCKS</sequence>
<organism evidence="1 2">
    <name type="scientific">Pseudoalteromonas arctica</name>
    <dbReference type="NCBI Taxonomy" id="394751"/>
    <lineage>
        <taxon>Bacteria</taxon>
        <taxon>Pseudomonadati</taxon>
        <taxon>Pseudomonadota</taxon>
        <taxon>Gammaproteobacteria</taxon>
        <taxon>Alteromonadales</taxon>
        <taxon>Pseudoalteromonadaceae</taxon>
        <taxon>Pseudoalteromonas</taxon>
    </lineage>
</organism>
<dbReference type="RefSeq" id="WP_169020460.1">
    <property type="nucleotide sequence ID" value="NZ_JABBMT010000017.1"/>
</dbReference>
<dbReference type="EMBL" id="JABBMT010000017">
    <property type="protein sequence ID" value="NMM41476.1"/>
    <property type="molecule type" value="Genomic_DNA"/>
</dbReference>
<proteinExistence type="predicted"/>
<keyword evidence="2" id="KW-1185">Reference proteome</keyword>
<dbReference type="AlphaFoldDB" id="A0A7Y0DVI2"/>
<reference evidence="1" key="1">
    <citation type="submission" date="2020-04" db="EMBL/GenBank/DDBJ databases">
        <title>Genome Sequencing for Pseudoaltermonas arctica.</title>
        <authorList>
            <person name="Elkins N.S."/>
        </authorList>
    </citation>
    <scope>NUCLEOTIDE SEQUENCE [LARGE SCALE GENOMIC DNA]</scope>
    <source>
        <strain evidence="1">NEC-BIFX-2020_0012</strain>
    </source>
</reference>
<evidence type="ECO:0000313" key="2">
    <source>
        <dbReference type="Proteomes" id="UP000570493"/>
    </source>
</evidence>
<gene>
    <name evidence="1" type="ORF">HHO47_11765</name>
</gene>
<comment type="caution">
    <text evidence="1">The sequence shown here is derived from an EMBL/GenBank/DDBJ whole genome shotgun (WGS) entry which is preliminary data.</text>
</comment>
<evidence type="ECO:0000313" key="1">
    <source>
        <dbReference type="EMBL" id="NMM41476.1"/>
    </source>
</evidence>
<dbReference type="Proteomes" id="UP000570493">
    <property type="component" value="Unassembled WGS sequence"/>
</dbReference>